<keyword evidence="2" id="KW-1185">Reference proteome</keyword>
<proteinExistence type="predicted"/>
<comment type="caution">
    <text evidence="1">The sequence shown here is derived from an EMBL/GenBank/DDBJ whole genome shotgun (WGS) entry which is preliminary data.</text>
</comment>
<gene>
    <name evidence="1" type="ORF">DERYTH_LOCUS21806</name>
</gene>
<dbReference type="EMBL" id="CAJVPY010028678">
    <property type="protein sequence ID" value="CAG8793034.1"/>
    <property type="molecule type" value="Genomic_DNA"/>
</dbReference>
<name>A0A9N9JV02_9GLOM</name>
<reference evidence="1" key="1">
    <citation type="submission" date="2021-06" db="EMBL/GenBank/DDBJ databases">
        <authorList>
            <person name="Kallberg Y."/>
            <person name="Tangrot J."/>
            <person name="Rosling A."/>
        </authorList>
    </citation>
    <scope>NUCLEOTIDE SEQUENCE</scope>
    <source>
        <strain evidence="1">MA453B</strain>
    </source>
</reference>
<protein>
    <submittedName>
        <fullName evidence="1">28739_t:CDS:1</fullName>
    </submittedName>
</protein>
<accession>A0A9N9JV02</accession>
<organism evidence="1 2">
    <name type="scientific">Dentiscutata erythropus</name>
    <dbReference type="NCBI Taxonomy" id="1348616"/>
    <lineage>
        <taxon>Eukaryota</taxon>
        <taxon>Fungi</taxon>
        <taxon>Fungi incertae sedis</taxon>
        <taxon>Mucoromycota</taxon>
        <taxon>Glomeromycotina</taxon>
        <taxon>Glomeromycetes</taxon>
        <taxon>Diversisporales</taxon>
        <taxon>Gigasporaceae</taxon>
        <taxon>Dentiscutata</taxon>
    </lineage>
</organism>
<dbReference type="Proteomes" id="UP000789405">
    <property type="component" value="Unassembled WGS sequence"/>
</dbReference>
<evidence type="ECO:0000313" key="1">
    <source>
        <dbReference type="EMBL" id="CAG8793034.1"/>
    </source>
</evidence>
<evidence type="ECO:0000313" key="2">
    <source>
        <dbReference type="Proteomes" id="UP000789405"/>
    </source>
</evidence>
<feature type="non-terminal residue" evidence="1">
    <location>
        <position position="83"/>
    </location>
</feature>
<dbReference type="OrthoDB" id="2402481at2759"/>
<dbReference type="AlphaFoldDB" id="A0A9N9JV02"/>
<feature type="non-terminal residue" evidence="1">
    <location>
        <position position="1"/>
    </location>
</feature>
<sequence>VQVPEGAKCFSVTYSLNGHTNKSNQQIVVTTGGLFFFDESVPVQTTLSYKIIAYSGNLNRGANPNNPSDNFCEGDCVSIAANL</sequence>